<reference evidence="1" key="2">
    <citation type="journal article" date="2023" name="BMC Genomics">
        <title>Pest status, molecular evolution, and epigenetic factors derived from the genome assembly of Frankliniella fusca, a thysanopteran phytovirus vector.</title>
        <authorList>
            <person name="Catto M.A."/>
            <person name="Labadie P.E."/>
            <person name="Jacobson A.L."/>
            <person name="Kennedy G.G."/>
            <person name="Srinivasan R."/>
            <person name="Hunt B.G."/>
        </authorList>
    </citation>
    <scope>NUCLEOTIDE SEQUENCE</scope>
    <source>
        <strain evidence="1">PL_HMW_Pooled</strain>
    </source>
</reference>
<dbReference type="EMBL" id="JAHWGI010000939">
    <property type="protein sequence ID" value="KAK3918461.1"/>
    <property type="molecule type" value="Genomic_DNA"/>
</dbReference>
<name>A0AAE1HBU7_9NEOP</name>
<accession>A0AAE1HBU7</accession>
<protein>
    <submittedName>
        <fullName evidence="1">Ankyrin repeat protein</fullName>
    </submittedName>
</protein>
<proteinExistence type="predicted"/>
<sequence length="183" mass="20458">MDTAAAPSSASQGNYTDEELKKCRNNWLDVTNSTVNENLDILAILLENGGFPGQLEKGVQWEANKTDADPNRWTYFYGDTDYKTYIRLERGEVSSRTPPVPGTEPRELTGDIWWTPDDFCGKLRHAKYSKDTELRASNQPKVCFIEEERVTCWSAPECVEPLEPGFTCPRGGVNSALMASLVG</sequence>
<comment type="caution">
    <text evidence="1">The sequence shown here is derived from an EMBL/GenBank/DDBJ whole genome shotgun (WGS) entry which is preliminary data.</text>
</comment>
<evidence type="ECO:0000313" key="2">
    <source>
        <dbReference type="Proteomes" id="UP001219518"/>
    </source>
</evidence>
<dbReference type="Proteomes" id="UP001219518">
    <property type="component" value="Unassembled WGS sequence"/>
</dbReference>
<keyword evidence="2" id="KW-1185">Reference proteome</keyword>
<reference evidence="1" key="1">
    <citation type="submission" date="2021-07" db="EMBL/GenBank/DDBJ databases">
        <authorList>
            <person name="Catto M.A."/>
            <person name="Jacobson A."/>
            <person name="Kennedy G."/>
            <person name="Labadie P."/>
            <person name="Hunt B.G."/>
            <person name="Srinivasan R."/>
        </authorList>
    </citation>
    <scope>NUCLEOTIDE SEQUENCE</scope>
    <source>
        <strain evidence="1">PL_HMW_Pooled</strain>
        <tissue evidence="1">Head</tissue>
    </source>
</reference>
<gene>
    <name evidence="1" type="ORF">KUF71_007722</name>
</gene>
<organism evidence="1 2">
    <name type="scientific">Frankliniella fusca</name>
    <dbReference type="NCBI Taxonomy" id="407009"/>
    <lineage>
        <taxon>Eukaryota</taxon>
        <taxon>Metazoa</taxon>
        <taxon>Ecdysozoa</taxon>
        <taxon>Arthropoda</taxon>
        <taxon>Hexapoda</taxon>
        <taxon>Insecta</taxon>
        <taxon>Pterygota</taxon>
        <taxon>Neoptera</taxon>
        <taxon>Paraneoptera</taxon>
        <taxon>Thysanoptera</taxon>
        <taxon>Terebrantia</taxon>
        <taxon>Thripoidea</taxon>
        <taxon>Thripidae</taxon>
        <taxon>Frankliniella</taxon>
    </lineage>
</organism>
<dbReference type="AlphaFoldDB" id="A0AAE1HBU7"/>
<evidence type="ECO:0000313" key="1">
    <source>
        <dbReference type="EMBL" id="KAK3918461.1"/>
    </source>
</evidence>